<evidence type="ECO:0000256" key="1">
    <source>
        <dbReference type="SAM" id="Phobius"/>
    </source>
</evidence>
<dbReference type="Proteomes" id="UP000319663">
    <property type="component" value="Unassembled WGS sequence"/>
</dbReference>
<keyword evidence="1" id="KW-0812">Transmembrane</keyword>
<name>A0A507QRF2_MONPU</name>
<comment type="caution">
    <text evidence="2">The sequence shown here is derived from an EMBL/GenBank/DDBJ whole genome shotgun (WGS) entry which is preliminary data.</text>
</comment>
<evidence type="ECO:0000313" key="2">
    <source>
        <dbReference type="EMBL" id="TQB70251.1"/>
    </source>
</evidence>
<proteinExistence type="predicted"/>
<keyword evidence="1" id="KW-1133">Transmembrane helix</keyword>
<feature type="non-terminal residue" evidence="2">
    <location>
        <position position="98"/>
    </location>
</feature>
<feature type="non-terminal residue" evidence="2">
    <location>
        <position position="1"/>
    </location>
</feature>
<dbReference type="AlphaFoldDB" id="A0A507QRF2"/>
<keyword evidence="3" id="KW-1185">Reference proteome</keyword>
<reference evidence="2 3" key="1">
    <citation type="submission" date="2019-06" db="EMBL/GenBank/DDBJ databases">
        <title>Wine fermentation using esterase from Monascus purpureus.</title>
        <authorList>
            <person name="Geng C."/>
            <person name="Zhang Y."/>
        </authorList>
    </citation>
    <scope>NUCLEOTIDE SEQUENCE [LARGE SCALE GENOMIC DNA]</scope>
    <source>
        <strain evidence="2">HQ1</strain>
    </source>
</reference>
<keyword evidence="1" id="KW-0472">Membrane</keyword>
<accession>A0A507QRF2</accession>
<protein>
    <submittedName>
        <fullName evidence="2">Uncharacterized protein</fullName>
    </submittedName>
</protein>
<organism evidence="2 3">
    <name type="scientific">Monascus purpureus</name>
    <name type="common">Red mold</name>
    <name type="synonym">Monascus anka</name>
    <dbReference type="NCBI Taxonomy" id="5098"/>
    <lineage>
        <taxon>Eukaryota</taxon>
        <taxon>Fungi</taxon>
        <taxon>Dikarya</taxon>
        <taxon>Ascomycota</taxon>
        <taxon>Pezizomycotina</taxon>
        <taxon>Eurotiomycetes</taxon>
        <taxon>Eurotiomycetidae</taxon>
        <taxon>Eurotiales</taxon>
        <taxon>Aspergillaceae</taxon>
        <taxon>Monascus</taxon>
    </lineage>
</organism>
<dbReference type="EMBL" id="VIFY01000116">
    <property type="protein sequence ID" value="TQB70251.1"/>
    <property type="molecule type" value="Genomic_DNA"/>
</dbReference>
<evidence type="ECO:0000313" key="3">
    <source>
        <dbReference type="Proteomes" id="UP000319663"/>
    </source>
</evidence>
<sequence length="98" mass="10820">CMVNLSRSAILANTGPVSPMEIFAHVISSYAMAILLQLLIGNSLGGIRNIGNTQKRILDFSTCRTGMPSFRMLCLDTMMNWLRNVLSGSNLINPEWCN</sequence>
<gene>
    <name evidence="2" type="ORF">MPDQ_000760</name>
</gene>
<feature type="transmembrane region" description="Helical" evidence="1">
    <location>
        <begin position="22"/>
        <end position="40"/>
    </location>
</feature>